<name>A0A379THB8_SALER</name>
<evidence type="ECO:0000313" key="1">
    <source>
        <dbReference type="EMBL" id="SUG50022.1"/>
    </source>
</evidence>
<proteinExistence type="predicted"/>
<dbReference type="EMBL" id="UGXG01000002">
    <property type="protein sequence ID" value="SUG50022.1"/>
    <property type="molecule type" value="Genomic_DNA"/>
</dbReference>
<evidence type="ECO:0000313" key="2">
    <source>
        <dbReference type="Proteomes" id="UP000254741"/>
    </source>
</evidence>
<sequence length="148" mass="17767">MAMQKKHLWYHIRSYLLKEDELPTLISNLNKDLPLIRNLPESHDQYRVFSREYYWSPAYQYFDDPYYGDKGWQNIYTDWQKQGEPIATICLTSESHHWESDSSGDNELSYLAPCEFMYHGMKLNYSENTGEWLDSGWRCYIFGSVYSQ</sequence>
<accession>A0A379THB8</accession>
<gene>
    <name evidence="1" type="ORF">NCTC8297_05384</name>
</gene>
<protein>
    <submittedName>
        <fullName evidence="1">Uncharacterized protein</fullName>
    </submittedName>
</protein>
<dbReference type="AlphaFoldDB" id="A0A379THB8"/>
<dbReference type="Proteomes" id="UP000254741">
    <property type="component" value="Unassembled WGS sequence"/>
</dbReference>
<organism evidence="1 2">
    <name type="scientific">Salmonella enterica subsp. arizonae</name>
    <dbReference type="NCBI Taxonomy" id="59203"/>
    <lineage>
        <taxon>Bacteria</taxon>
        <taxon>Pseudomonadati</taxon>
        <taxon>Pseudomonadota</taxon>
        <taxon>Gammaproteobacteria</taxon>
        <taxon>Enterobacterales</taxon>
        <taxon>Enterobacteriaceae</taxon>
        <taxon>Salmonella</taxon>
    </lineage>
</organism>
<reference evidence="1 2" key="1">
    <citation type="submission" date="2018-06" db="EMBL/GenBank/DDBJ databases">
        <authorList>
            <consortium name="Pathogen Informatics"/>
            <person name="Doyle S."/>
        </authorList>
    </citation>
    <scope>NUCLEOTIDE SEQUENCE [LARGE SCALE GENOMIC DNA]</scope>
    <source>
        <strain evidence="1 2">NCTC8297</strain>
    </source>
</reference>